<sequence length="216" mass="23082">MATLKQIQARLKKLQAQTERLIAARAQAVLDDIRAMMERHGLTTADIDRHGNKAGRAAKPHVAYPAPAGRHEAMTKLAKKGKLPAKYRNPKTGETWSGWARPPAWIANVKDRSKFLIDAESAESSVEPKTAARKAAVKKATASAAAVKKTKARAPEAKKKAAAPAVKKTSATRPATKRSAPRRQIEEAAPNPMADAPSEPETTSTQPMPASDSASA</sequence>
<dbReference type="RefSeq" id="WP_062603914.1">
    <property type="nucleotide sequence ID" value="NZ_FCOX02000005.1"/>
</dbReference>
<keyword evidence="4" id="KW-0238">DNA-binding</keyword>
<protein>
    <submittedName>
        <fullName evidence="7">Histone family protein nucleoid-structuring protein H-NS</fullName>
    </submittedName>
</protein>
<feature type="compositionally biased region" description="Polar residues" evidence="5">
    <location>
        <begin position="200"/>
        <end position="216"/>
    </location>
</feature>
<name>A0A158AGV8_9BURK</name>
<evidence type="ECO:0000256" key="2">
    <source>
        <dbReference type="ARBA" id="ARBA00010610"/>
    </source>
</evidence>
<dbReference type="GO" id="GO:0003677">
    <property type="term" value="F:DNA binding"/>
    <property type="evidence" value="ECO:0007669"/>
    <property type="project" value="UniProtKB-KW"/>
</dbReference>
<comment type="subcellular location">
    <subcellularLocation>
        <location evidence="1">Cytoplasm</location>
        <location evidence="1">Nucleoid</location>
    </subcellularLocation>
</comment>
<comment type="caution">
    <text evidence="7">The sequence shown here is derived from an EMBL/GenBank/DDBJ whole genome shotgun (WGS) entry which is preliminary data.</text>
</comment>
<dbReference type="PANTHER" id="PTHR38097">
    <property type="match status" value="1"/>
</dbReference>
<evidence type="ECO:0000313" key="7">
    <source>
        <dbReference type="EMBL" id="SAK56955.1"/>
    </source>
</evidence>
<dbReference type="OrthoDB" id="5297879at2"/>
<evidence type="ECO:0000256" key="3">
    <source>
        <dbReference type="ARBA" id="ARBA00022490"/>
    </source>
</evidence>
<feature type="compositionally biased region" description="Low complexity" evidence="5">
    <location>
        <begin position="162"/>
        <end position="172"/>
    </location>
</feature>
<proteinExistence type="inferred from homology"/>
<dbReference type="Proteomes" id="UP000071859">
    <property type="component" value="Unassembled WGS sequence"/>
</dbReference>
<evidence type="ECO:0000259" key="6">
    <source>
        <dbReference type="SMART" id="SM00528"/>
    </source>
</evidence>
<organism evidence="7 8">
    <name type="scientific">Caballeronia calidae</name>
    <dbReference type="NCBI Taxonomy" id="1777139"/>
    <lineage>
        <taxon>Bacteria</taxon>
        <taxon>Pseudomonadati</taxon>
        <taxon>Pseudomonadota</taxon>
        <taxon>Betaproteobacteria</taxon>
        <taxon>Burkholderiales</taxon>
        <taxon>Burkholderiaceae</taxon>
        <taxon>Caballeronia</taxon>
    </lineage>
</organism>
<evidence type="ECO:0000256" key="4">
    <source>
        <dbReference type="ARBA" id="ARBA00023125"/>
    </source>
</evidence>
<dbReference type="GO" id="GO:0009295">
    <property type="term" value="C:nucleoid"/>
    <property type="evidence" value="ECO:0007669"/>
    <property type="project" value="UniProtKB-SubCell"/>
</dbReference>
<accession>A0A158AGV8</accession>
<evidence type="ECO:0000256" key="1">
    <source>
        <dbReference type="ARBA" id="ARBA00004453"/>
    </source>
</evidence>
<dbReference type="InterPro" id="IPR027444">
    <property type="entry name" value="H-NS_C_dom"/>
</dbReference>
<dbReference type="Gene3D" id="4.10.430.30">
    <property type="match status" value="1"/>
</dbReference>
<dbReference type="Pfam" id="PF00816">
    <property type="entry name" value="Histone_HNS"/>
    <property type="match status" value="1"/>
</dbReference>
<feature type="region of interest" description="Disordered" evidence="5">
    <location>
        <begin position="140"/>
        <end position="216"/>
    </location>
</feature>
<dbReference type="SUPFAM" id="SSF81273">
    <property type="entry name" value="H-NS histone-like proteins"/>
    <property type="match status" value="1"/>
</dbReference>
<dbReference type="EMBL" id="FCOX02000005">
    <property type="protein sequence ID" value="SAK56955.1"/>
    <property type="molecule type" value="Genomic_DNA"/>
</dbReference>
<gene>
    <name evidence="7" type="ORF">AWB78_01631</name>
</gene>
<dbReference type="SMART" id="SM00528">
    <property type="entry name" value="HNS"/>
    <property type="match status" value="1"/>
</dbReference>
<keyword evidence="3" id="KW-0963">Cytoplasm</keyword>
<dbReference type="AlphaFoldDB" id="A0A158AGV8"/>
<feature type="domain" description="DNA-binding protein H-NS-like C-terminal" evidence="6">
    <location>
        <begin position="77"/>
        <end position="117"/>
    </location>
</feature>
<reference evidence="7" key="1">
    <citation type="submission" date="2016-01" db="EMBL/GenBank/DDBJ databases">
        <authorList>
            <person name="Peeters C."/>
        </authorList>
    </citation>
    <scope>NUCLEOTIDE SEQUENCE</scope>
    <source>
        <strain evidence="7">LMG 29321</strain>
    </source>
</reference>
<evidence type="ECO:0000256" key="5">
    <source>
        <dbReference type="SAM" id="MobiDB-lite"/>
    </source>
</evidence>
<evidence type="ECO:0000313" key="8">
    <source>
        <dbReference type="Proteomes" id="UP000071859"/>
    </source>
</evidence>
<dbReference type="PANTHER" id="PTHR38097:SF2">
    <property type="entry name" value="DNA-BINDING PROTEIN STPA"/>
    <property type="match status" value="1"/>
</dbReference>
<keyword evidence="8" id="KW-1185">Reference proteome</keyword>
<comment type="similarity">
    <text evidence="2">Belongs to the histone-like protein H-NS family.</text>
</comment>